<feature type="region of interest" description="Disordered" evidence="2">
    <location>
        <begin position="1"/>
        <end position="29"/>
    </location>
</feature>
<name>A0A8H7NA20_BIOOC</name>
<keyword evidence="1" id="KW-0175">Coiled coil</keyword>
<sequence length="383" mass="42942">MPPKRSGRQRNRQKASQSEPQSAEKGRDDGLLYKGKWYCNCRPRRREASRREVKKDSANKGSFYYTCILDSHPCGFWLWESKAQGRAETKFQPGEAEEQLFLEKQKPETQKQLTSFFQVTPGRRPAEDGIGAMETPCPSTSKRKRDAFETDEDLESAYGMDSEEDEELIALVDETVSSSRKGKGKEKAAQRDPYITPVTERNVDVLGGLPTPSVTRTLFPASSNKRHKTVSFEESPELQTPSTCTTATVAAPTPSTPSQPATPRTPGSIVPDVSEEVMPLLQGQSLTPDALKSLREVLTSSARKTKGIVTARDFLRGELSRRETKIARLQERVEAVENKNKLHNRQVTNIRAGIMKLHDELSKNQTPSVEDIKASLMKLYERN</sequence>
<dbReference type="EMBL" id="JADCTT010000005">
    <property type="protein sequence ID" value="KAF9751935.1"/>
    <property type="molecule type" value="Genomic_DNA"/>
</dbReference>
<comment type="caution">
    <text evidence="3">The sequence shown here is derived from an EMBL/GenBank/DDBJ whole genome shotgun (WGS) entry which is preliminary data.</text>
</comment>
<evidence type="ECO:0008006" key="5">
    <source>
        <dbReference type="Google" id="ProtNLM"/>
    </source>
</evidence>
<feature type="compositionally biased region" description="Basic residues" evidence="2">
    <location>
        <begin position="1"/>
        <end position="13"/>
    </location>
</feature>
<evidence type="ECO:0000256" key="1">
    <source>
        <dbReference type="SAM" id="Coils"/>
    </source>
</evidence>
<evidence type="ECO:0000313" key="3">
    <source>
        <dbReference type="EMBL" id="KAF9751935.1"/>
    </source>
</evidence>
<feature type="compositionally biased region" description="Low complexity" evidence="2">
    <location>
        <begin position="240"/>
        <end position="266"/>
    </location>
</feature>
<feature type="region of interest" description="Disordered" evidence="2">
    <location>
        <begin position="216"/>
        <end position="268"/>
    </location>
</feature>
<feature type="region of interest" description="Disordered" evidence="2">
    <location>
        <begin position="121"/>
        <end position="147"/>
    </location>
</feature>
<dbReference type="Proteomes" id="UP000616885">
    <property type="component" value="Unassembled WGS sequence"/>
</dbReference>
<reference evidence="3" key="1">
    <citation type="submission" date="2020-10" db="EMBL/GenBank/DDBJ databases">
        <title>High-Quality Genome Resource of Clonostachys rosea strain S41 by Oxford Nanopore Long-Read Sequencing.</title>
        <authorList>
            <person name="Wang H."/>
        </authorList>
    </citation>
    <scope>NUCLEOTIDE SEQUENCE</scope>
    <source>
        <strain evidence="3">S41</strain>
    </source>
</reference>
<proteinExistence type="predicted"/>
<dbReference type="AlphaFoldDB" id="A0A8H7NA20"/>
<gene>
    <name evidence="3" type="ORF">IM811_013729</name>
</gene>
<organism evidence="3 4">
    <name type="scientific">Bionectria ochroleuca</name>
    <name type="common">Gliocladium roseum</name>
    <dbReference type="NCBI Taxonomy" id="29856"/>
    <lineage>
        <taxon>Eukaryota</taxon>
        <taxon>Fungi</taxon>
        <taxon>Dikarya</taxon>
        <taxon>Ascomycota</taxon>
        <taxon>Pezizomycotina</taxon>
        <taxon>Sordariomycetes</taxon>
        <taxon>Hypocreomycetidae</taxon>
        <taxon>Hypocreales</taxon>
        <taxon>Bionectriaceae</taxon>
        <taxon>Clonostachys</taxon>
    </lineage>
</organism>
<accession>A0A8H7NA20</accession>
<evidence type="ECO:0000256" key="2">
    <source>
        <dbReference type="SAM" id="MobiDB-lite"/>
    </source>
</evidence>
<evidence type="ECO:0000313" key="4">
    <source>
        <dbReference type="Proteomes" id="UP000616885"/>
    </source>
</evidence>
<protein>
    <recommendedName>
        <fullName evidence="5">Zinc finger GRF-type domain-containing protein</fullName>
    </recommendedName>
</protein>
<feature type="coiled-coil region" evidence="1">
    <location>
        <begin position="312"/>
        <end position="346"/>
    </location>
</feature>